<dbReference type="AlphaFoldDB" id="A0A8H6AE01"/>
<sequence length="113" mass="12829">MIQDSHGELRLAKLCEGQKRNLRHQVGTSLEGAVRIPQHQLLWCDIFIREGGAYVIRPPAHISCNNVRHRIGNSSHRCRRKICCKTILQPKTTTTSLNITLYLTSSLNLRASQ</sequence>
<evidence type="ECO:0000313" key="1">
    <source>
        <dbReference type="EMBL" id="KAF5867473.1"/>
    </source>
</evidence>
<dbReference type="EMBL" id="JABFCT010000028">
    <property type="protein sequence ID" value="KAF5867473.1"/>
    <property type="molecule type" value="Genomic_DNA"/>
</dbReference>
<reference evidence="1 2" key="1">
    <citation type="journal article" date="2020" name="Phytopathology">
        <title>A high-quality genome resource of Botrytis fragariae, a new and rapidly spreading fungal pathogen causing strawberry gray mold in the U.S.A.</title>
        <authorList>
            <person name="Wu Y."/>
            <person name="Saski C.A."/>
            <person name="Schnabel G."/>
            <person name="Xiao S."/>
            <person name="Hu M."/>
        </authorList>
    </citation>
    <scope>NUCLEOTIDE SEQUENCE [LARGE SCALE GENOMIC DNA]</scope>
    <source>
        <strain evidence="1 2">BVB16</strain>
    </source>
</reference>
<protein>
    <submittedName>
        <fullName evidence="1">Uncharacterized protein</fullName>
    </submittedName>
</protein>
<organism evidence="1 2">
    <name type="scientific">Botrytis fragariae</name>
    <dbReference type="NCBI Taxonomy" id="1964551"/>
    <lineage>
        <taxon>Eukaryota</taxon>
        <taxon>Fungi</taxon>
        <taxon>Dikarya</taxon>
        <taxon>Ascomycota</taxon>
        <taxon>Pezizomycotina</taxon>
        <taxon>Leotiomycetes</taxon>
        <taxon>Helotiales</taxon>
        <taxon>Sclerotiniaceae</taxon>
        <taxon>Botrytis</taxon>
    </lineage>
</organism>
<gene>
    <name evidence="1" type="ORF">Bfra_010447</name>
</gene>
<name>A0A8H6AE01_9HELO</name>
<dbReference type="RefSeq" id="XP_037186422.1">
    <property type="nucleotide sequence ID" value="XM_037340779.1"/>
</dbReference>
<evidence type="ECO:0000313" key="2">
    <source>
        <dbReference type="Proteomes" id="UP000531561"/>
    </source>
</evidence>
<comment type="caution">
    <text evidence="1">The sequence shown here is derived from an EMBL/GenBank/DDBJ whole genome shotgun (WGS) entry which is preliminary data.</text>
</comment>
<keyword evidence="2" id="KW-1185">Reference proteome</keyword>
<accession>A0A8H6AE01</accession>
<dbReference type="GeneID" id="59264471"/>
<proteinExistence type="predicted"/>
<dbReference type="Proteomes" id="UP000531561">
    <property type="component" value="Unassembled WGS sequence"/>
</dbReference>